<dbReference type="SUPFAM" id="SSF48264">
    <property type="entry name" value="Cytochrome P450"/>
    <property type="match status" value="1"/>
</dbReference>
<dbReference type="PRINTS" id="PR00463">
    <property type="entry name" value="EP450I"/>
</dbReference>
<dbReference type="Pfam" id="PF00067">
    <property type="entry name" value="p450"/>
    <property type="match status" value="1"/>
</dbReference>
<organism evidence="10 11">
    <name type="scientific">Hibiscus syriacus</name>
    <name type="common">Rose of Sharon</name>
    <dbReference type="NCBI Taxonomy" id="106335"/>
    <lineage>
        <taxon>Eukaryota</taxon>
        <taxon>Viridiplantae</taxon>
        <taxon>Streptophyta</taxon>
        <taxon>Embryophyta</taxon>
        <taxon>Tracheophyta</taxon>
        <taxon>Spermatophyta</taxon>
        <taxon>Magnoliopsida</taxon>
        <taxon>eudicotyledons</taxon>
        <taxon>Gunneridae</taxon>
        <taxon>Pentapetalae</taxon>
        <taxon>rosids</taxon>
        <taxon>malvids</taxon>
        <taxon>Malvales</taxon>
        <taxon>Malvaceae</taxon>
        <taxon>Malvoideae</taxon>
        <taxon>Hibiscus</taxon>
    </lineage>
</organism>
<dbReference type="PANTHER" id="PTHR47951">
    <property type="entry name" value="OS08G0547900 PROTEIN"/>
    <property type="match status" value="1"/>
</dbReference>
<dbReference type="InterPro" id="IPR036396">
    <property type="entry name" value="Cyt_P450_sf"/>
</dbReference>
<comment type="caution">
    <text evidence="10">The sequence shown here is derived from an EMBL/GenBank/DDBJ whole genome shotgun (WGS) entry which is preliminary data.</text>
</comment>
<comment type="cofactor">
    <cofactor evidence="1 8">
        <name>heme</name>
        <dbReference type="ChEBI" id="CHEBI:30413"/>
    </cofactor>
</comment>
<dbReference type="PANTHER" id="PTHR47951:SF8">
    <property type="entry name" value="CYTOCHROME P450 93A2-LIKE"/>
    <property type="match status" value="1"/>
</dbReference>
<evidence type="ECO:0000256" key="7">
    <source>
        <dbReference type="ARBA" id="ARBA00023033"/>
    </source>
</evidence>
<evidence type="ECO:0000256" key="6">
    <source>
        <dbReference type="ARBA" id="ARBA00023004"/>
    </source>
</evidence>
<dbReference type="EMBL" id="VEPZ02001111">
    <property type="protein sequence ID" value="KAE8694235.1"/>
    <property type="molecule type" value="Genomic_DNA"/>
</dbReference>
<dbReference type="PRINTS" id="PR00385">
    <property type="entry name" value="P450"/>
</dbReference>
<evidence type="ECO:0000256" key="1">
    <source>
        <dbReference type="ARBA" id="ARBA00001971"/>
    </source>
</evidence>
<evidence type="ECO:0000313" key="10">
    <source>
        <dbReference type="EMBL" id="KAE8694235.1"/>
    </source>
</evidence>
<dbReference type="FunFam" id="1.10.630.10:FF:000126">
    <property type="entry name" value="Predicted protein"/>
    <property type="match status" value="1"/>
</dbReference>
<dbReference type="GO" id="GO:0016705">
    <property type="term" value="F:oxidoreductase activity, acting on paired donors, with incorporation or reduction of molecular oxygen"/>
    <property type="evidence" value="ECO:0007669"/>
    <property type="project" value="InterPro"/>
</dbReference>
<accession>A0A6A2ZTP7</accession>
<dbReference type="Proteomes" id="UP000436088">
    <property type="component" value="Unassembled WGS sequence"/>
</dbReference>
<evidence type="ECO:0000256" key="3">
    <source>
        <dbReference type="ARBA" id="ARBA00022617"/>
    </source>
</evidence>
<protein>
    <submittedName>
        <fullName evidence="10">CYP706 protein</fullName>
    </submittedName>
</protein>
<dbReference type="InterPro" id="IPR017972">
    <property type="entry name" value="Cyt_P450_CS"/>
</dbReference>
<keyword evidence="3 8" id="KW-0349">Heme</keyword>
<feature type="binding site" description="axial binding residue" evidence="8">
    <location>
        <position position="437"/>
    </location>
    <ligand>
        <name>heme</name>
        <dbReference type="ChEBI" id="CHEBI:30413"/>
    </ligand>
    <ligandPart>
        <name>Fe</name>
        <dbReference type="ChEBI" id="CHEBI:18248"/>
    </ligandPart>
</feature>
<evidence type="ECO:0000256" key="8">
    <source>
        <dbReference type="PIRSR" id="PIRSR602401-1"/>
    </source>
</evidence>
<dbReference type="GO" id="GO:0004497">
    <property type="term" value="F:monooxygenase activity"/>
    <property type="evidence" value="ECO:0007669"/>
    <property type="project" value="UniProtKB-KW"/>
</dbReference>
<dbReference type="InterPro" id="IPR001128">
    <property type="entry name" value="Cyt_P450"/>
</dbReference>
<evidence type="ECO:0000313" key="11">
    <source>
        <dbReference type="Proteomes" id="UP000436088"/>
    </source>
</evidence>
<dbReference type="GO" id="GO:0020037">
    <property type="term" value="F:heme binding"/>
    <property type="evidence" value="ECO:0007669"/>
    <property type="project" value="InterPro"/>
</dbReference>
<dbReference type="PROSITE" id="PS00086">
    <property type="entry name" value="CYTOCHROME_P450"/>
    <property type="match status" value="1"/>
</dbReference>
<comment type="similarity">
    <text evidence="2 9">Belongs to the cytochrome P450 family.</text>
</comment>
<gene>
    <name evidence="10" type="ORF">F3Y22_tig00110785pilonHSYRG00074</name>
</gene>
<evidence type="ECO:0000256" key="5">
    <source>
        <dbReference type="ARBA" id="ARBA00023002"/>
    </source>
</evidence>
<reference evidence="10" key="1">
    <citation type="submission" date="2019-09" db="EMBL/GenBank/DDBJ databases">
        <title>Draft genome information of white flower Hibiscus syriacus.</title>
        <authorList>
            <person name="Kim Y.-M."/>
        </authorList>
    </citation>
    <scope>NUCLEOTIDE SEQUENCE [LARGE SCALE GENOMIC DNA]</scope>
    <source>
        <strain evidence="10">YM2019G1</strain>
    </source>
</reference>
<evidence type="ECO:0000256" key="9">
    <source>
        <dbReference type="RuleBase" id="RU000461"/>
    </source>
</evidence>
<keyword evidence="5 9" id="KW-0560">Oxidoreductase</keyword>
<keyword evidence="4 8" id="KW-0479">Metal-binding</keyword>
<dbReference type="GO" id="GO:0005506">
    <property type="term" value="F:iron ion binding"/>
    <property type="evidence" value="ECO:0007669"/>
    <property type="project" value="InterPro"/>
</dbReference>
<dbReference type="InterPro" id="IPR002401">
    <property type="entry name" value="Cyt_P450_E_grp-I"/>
</dbReference>
<keyword evidence="11" id="KW-1185">Reference proteome</keyword>
<proteinExistence type="inferred from homology"/>
<keyword evidence="6 8" id="KW-0408">Iron</keyword>
<sequence>MLNLYEKLTVLACEGCSWSCHAHTTAAVLAVFCFAWWWAKKFTRIIPPLPPGPPCLPILGNLPFIKPELHRYLAELSEIHGPIVKLQLGTKTCIVINSPSIAKEVLKDHDAIFANRDTPAAAVSGTLGGVDIVWRPIGPDFNRLRKLFLREVMSKSGLDAFYELRRCEIRQMVKDLHGKIGSSVNLDEHVALTSMKVMINMLWGGSSERNSDLIELRERLDEFVRLIGTPNVSDFFPKNIVLWFYGIFESVIMNRLKTANDGKDFLQQLLELNQKGDDKICLSNHEVKALLLDMLIAGTDTVPTTVEWAMTELLRHPDKMTKLVQELDTVIGDQNILEECHLPGLIYLNAVVKETLRLHPAAPFLLPHMPSETTIMAGYTIPKDSRVLINALAMQRDPEFWDDPLGFQPERFLKAEEVSYHGNNMQYIPFGSGRRICAGIALAEKMVGLLLGALVHSFEWKLPEGRRPDIQEKFGILLKKRESLVALPFARLSNSHQYY</sequence>
<evidence type="ECO:0000256" key="4">
    <source>
        <dbReference type="ARBA" id="ARBA00022723"/>
    </source>
</evidence>
<evidence type="ECO:0000256" key="2">
    <source>
        <dbReference type="ARBA" id="ARBA00010617"/>
    </source>
</evidence>
<dbReference type="Gene3D" id="1.10.630.10">
    <property type="entry name" value="Cytochrome P450"/>
    <property type="match status" value="1"/>
</dbReference>
<keyword evidence="7 9" id="KW-0503">Monooxygenase</keyword>
<name>A0A6A2ZTP7_HIBSY</name>
<dbReference type="AlphaFoldDB" id="A0A6A2ZTP7"/>